<keyword evidence="3" id="KW-1185">Reference proteome</keyword>
<dbReference type="InterPro" id="IPR036873">
    <property type="entry name" value="Rhodanese-like_dom_sf"/>
</dbReference>
<dbReference type="AlphaFoldDB" id="A0A6C2U4J4"/>
<dbReference type="Gene3D" id="3.40.250.10">
    <property type="entry name" value="Rhodanese-like domain"/>
    <property type="match status" value="1"/>
</dbReference>
<feature type="domain" description="Rhodanese" evidence="1">
    <location>
        <begin position="22"/>
        <end position="95"/>
    </location>
</feature>
<reference evidence="2 3" key="1">
    <citation type="submission" date="2019-04" db="EMBL/GenBank/DDBJ databases">
        <authorList>
            <person name="Van Vliet M D."/>
        </authorList>
    </citation>
    <scope>NUCLEOTIDE SEQUENCE [LARGE SCALE GENOMIC DNA]</scope>
    <source>
        <strain evidence="2 3">F1</strain>
    </source>
</reference>
<organism evidence="2 3">
    <name type="scientific">Pontiella desulfatans</name>
    <dbReference type="NCBI Taxonomy" id="2750659"/>
    <lineage>
        <taxon>Bacteria</taxon>
        <taxon>Pseudomonadati</taxon>
        <taxon>Kiritimatiellota</taxon>
        <taxon>Kiritimatiellia</taxon>
        <taxon>Kiritimatiellales</taxon>
        <taxon>Pontiellaceae</taxon>
        <taxon>Pontiella</taxon>
    </lineage>
</organism>
<dbReference type="RefSeq" id="WP_222847190.1">
    <property type="nucleotide sequence ID" value="NZ_CAAHFG010000001.1"/>
</dbReference>
<dbReference type="GO" id="GO:0004792">
    <property type="term" value="F:thiosulfate-cyanide sulfurtransferase activity"/>
    <property type="evidence" value="ECO:0007669"/>
    <property type="project" value="TreeGrafter"/>
</dbReference>
<gene>
    <name evidence="2" type="primary">pspE_1</name>
    <name evidence="2" type="ORF">PDESU_03023</name>
</gene>
<protein>
    <submittedName>
        <fullName evidence="2">Thiosulfate sulfurtransferase PspE</fullName>
    </submittedName>
</protein>
<keyword evidence="2" id="KW-0808">Transferase</keyword>
<dbReference type="PANTHER" id="PTHR44086">
    <property type="entry name" value="THIOSULFATE SULFURTRANSFERASE RDL2, MITOCHONDRIAL-RELATED"/>
    <property type="match status" value="1"/>
</dbReference>
<evidence type="ECO:0000313" key="3">
    <source>
        <dbReference type="Proteomes" id="UP000366872"/>
    </source>
</evidence>
<dbReference type="Proteomes" id="UP000366872">
    <property type="component" value="Unassembled WGS sequence"/>
</dbReference>
<dbReference type="PANTHER" id="PTHR44086:SF10">
    <property type="entry name" value="THIOSULFATE SULFURTRANSFERASE_RHODANESE-LIKE DOMAIN-CONTAINING PROTEIN 3"/>
    <property type="match status" value="1"/>
</dbReference>
<sequence>MGFLSNFFKSFAAPDVDLKKLMDEGARVLDVRSPAEYANGHIEGSINIPHTNIKESVGKVVPAKDALIIVYCHSGARAAVARGVLEKMGYTRVTNGRTYHHMLHQLSH</sequence>
<name>A0A6C2U4J4_PONDE</name>
<evidence type="ECO:0000259" key="1">
    <source>
        <dbReference type="PROSITE" id="PS50206"/>
    </source>
</evidence>
<evidence type="ECO:0000313" key="2">
    <source>
        <dbReference type="EMBL" id="VGO14461.1"/>
    </source>
</evidence>
<dbReference type="CDD" id="cd00158">
    <property type="entry name" value="RHOD"/>
    <property type="match status" value="1"/>
</dbReference>
<proteinExistence type="predicted"/>
<dbReference type="EMBL" id="CAAHFG010000001">
    <property type="protein sequence ID" value="VGO14461.1"/>
    <property type="molecule type" value="Genomic_DNA"/>
</dbReference>
<dbReference type="Pfam" id="PF00581">
    <property type="entry name" value="Rhodanese"/>
    <property type="match status" value="1"/>
</dbReference>
<accession>A0A6C2U4J4</accession>
<dbReference type="SUPFAM" id="SSF52821">
    <property type="entry name" value="Rhodanese/Cell cycle control phosphatase"/>
    <property type="match status" value="1"/>
</dbReference>
<dbReference type="InterPro" id="IPR001763">
    <property type="entry name" value="Rhodanese-like_dom"/>
</dbReference>
<dbReference type="PROSITE" id="PS50206">
    <property type="entry name" value="RHODANESE_3"/>
    <property type="match status" value="1"/>
</dbReference>
<dbReference type="SMART" id="SM00450">
    <property type="entry name" value="RHOD"/>
    <property type="match status" value="1"/>
</dbReference>